<feature type="region of interest" description="Disordered" evidence="1">
    <location>
        <begin position="32"/>
        <end position="56"/>
    </location>
</feature>
<dbReference type="EMBL" id="BARU01028785">
    <property type="protein sequence ID" value="GAH74460.1"/>
    <property type="molecule type" value="Genomic_DNA"/>
</dbReference>
<evidence type="ECO:0000313" key="2">
    <source>
        <dbReference type="EMBL" id="GAH74460.1"/>
    </source>
</evidence>
<feature type="non-terminal residue" evidence="2">
    <location>
        <position position="1"/>
    </location>
</feature>
<name>X1IZ07_9ZZZZ</name>
<dbReference type="AlphaFoldDB" id="X1IZ07"/>
<protein>
    <submittedName>
        <fullName evidence="2">Uncharacterized protein</fullName>
    </submittedName>
</protein>
<proteinExistence type="predicted"/>
<comment type="caution">
    <text evidence="2">The sequence shown here is derived from an EMBL/GenBank/DDBJ whole genome shotgun (WGS) entry which is preliminary data.</text>
</comment>
<reference evidence="2" key="1">
    <citation type="journal article" date="2014" name="Front. Microbiol.">
        <title>High frequency of phylogenetically diverse reductive dehalogenase-homologous genes in deep subseafloor sedimentary metagenomes.</title>
        <authorList>
            <person name="Kawai M."/>
            <person name="Futagami T."/>
            <person name="Toyoda A."/>
            <person name="Takaki Y."/>
            <person name="Nishi S."/>
            <person name="Hori S."/>
            <person name="Arai W."/>
            <person name="Tsubouchi T."/>
            <person name="Morono Y."/>
            <person name="Uchiyama I."/>
            <person name="Ito T."/>
            <person name="Fujiyama A."/>
            <person name="Inagaki F."/>
            <person name="Takami H."/>
        </authorList>
    </citation>
    <scope>NUCLEOTIDE SEQUENCE</scope>
    <source>
        <strain evidence="2">Expedition CK06-06</strain>
    </source>
</reference>
<gene>
    <name evidence="2" type="ORF">S03H2_45904</name>
</gene>
<evidence type="ECO:0000256" key="1">
    <source>
        <dbReference type="SAM" id="MobiDB-lite"/>
    </source>
</evidence>
<sequence>EDKCHGCALQAAVGGDELVLVTHGRLRMVTAQTPGADVKSPHAGADVGQPPDENGGGQVVGFAVEEYLIVVNISATSTSPL</sequence>
<organism evidence="2">
    <name type="scientific">marine sediment metagenome</name>
    <dbReference type="NCBI Taxonomy" id="412755"/>
    <lineage>
        <taxon>unclassified sequences</taxon>
        <taxon>metagenomes</taxon>
        <taxon>ecological metagenomes</taxon>
    </lineage>
</organism>
<accession>X1IZ07</accession>